<evidence type="ECO:0000313" key="2">
    <source>
        <dbReference type="EMBL" id="POP52356.1"/>
    </source>
</evidence>
<sequence>MLGISELPANAFTFREGAVYCYFSPALRDAAPLFLRLINSSTRSYFAIDCSEYELFSGLDAQTQDNLCKTFSSPRHPAFFWHSSTEESKKRNLSTFLADSQRLHPRSNTLLIIAIHADRIANDTPKRRSRQISQWANWARQKKLSVLFHFYGDYQSLRPTLIKDSAQIAGMLSLQPISRHKLNVHLHYWYSSVDVIADQEYFLNTADTNCLSAIEHQASHGITDSTTAIDEDHIHIAAPALTGADQVASNRTIMTHSASDNRRLIESIKHLDAATVVFSCAEPNDARDVAVMCYELRTKYGGRPKLIIRELKPCLRYSDTRFLLRSGANLVVPSSVAFSDFLDQIDALQGQVMIRSLPASLSDMLESWNGISLRGYFEPQEFVQHAQLALDTSRQDDLDLVLLLLKPSKTIAIEHCLSLCNITRNGDLVTVCDGELYILFGACRAADADTALRNSFALPPQEIFAETLQFSEVADIEEAIASILPARDFLSAEKGQQLLSLAPNQLGRSQDAFTLLSEPRTSAKPVTLLSRHKS</sequence>
<gene>
    <name evidence="2" type="primary">bcsE</name>
    <name evidence="2" type="ORF">C0068_12540</name>
</gene>
<reference evidence="2" key="1">
    <citation type="submission" date="2018-01" db="EMBL/GenBank/DDBJ databases">
        <authorList>
            <person name="Yu X.-D."/>
        </authorList>
    </citation>
    <scope>NUCLEOTIDE SEQUENCE</scope>
    <source>
        <strain evidence="2">ZX-21</strain>
    </source>
</reference>
<accession>A0A2S4HED7</accession>
<dbReference type="Pfam" id="PF10995">
    <property type="entry name" value="CBP_BcsE"/>
    <property type="match status" value="1"/>
</dbReference>
<name>A0A2S4HED7_9GAMM</name>
<evidence type="ECO:0000256" key="1">
    <source>
        <dbReference type="NCBIfam" id="TIGR03369"/>
    </source>
</evidence>
<dbReference type="AlphaFoldDB" id="A0A2S4HED7"/>
<dbReference type="NCBIfam" id="TIGR03369">
    <property type="entry name" value="cellulose_bcsE"/>
    <property type="match status" value="1"/>
</dbReference>
<protein>
    <recommendedName>
        <fullName evidence="1">Cellulose biosynthesis protein BcsE</fullName>
    </recommendedName>
</protein>
<evidence type="ECO:0000313" key="3">
    <source>
        <dbReference type="Proteomes" id="UP000237222"/>
    </source>
</evidence>
<dbReference type="InterPro" id="IPR017745">
    <property type="entry name" value="BcsE"/>
</dbReference>
<organism evidence="2 3">
    <name type="scientific">Zhongshania marina</name>
    <dbReference type="NCBI Taxonomy" id="2304603"/>
    <lineage>
        <taxon>Bacteria</taxon>
        <taxon>Pseudomonadati</taxon>
        <taxon>Pseudomonadota</taxon>
        <taxon>Gammaproteobacteria</taxon>
        <taxon>Cellvibrionales</taxon>
        <taxon>Spongiibacteraceae</taxon>
        <taxon>Zhongshania</taxon>
    </lineage>
</organism>
<dbReference type="EMBL" id="PQGG01000029">
    <property type="protein sequence ID" value="POP52356.1"/>
    <property type="molecule type" value="Genomic_DNA"/>
</dbReference>
<dbReference type="Proteomes" id="UP000237222">
    <property type="component" value="Unassembled WGS sequence"/>
</dbReference>
<comment type="caution">
    <text evidence="2">The sequence shown here is derived from an EMBL/GenBank/DDBJ whole genome shotgun (WGS) entry which is preliminary data.</text>
</comment>
<proteinExistence type="predicted"/>
<dbReference type="GO" id="GO:0035438">
    <property type="term" value="F:cyclic-di-GMP binding"/>
    <property type="evidence" value="ECO:0007669"/>
    <property type="project" value="InterPro"/>
</dbReference>
<dbReference type="OrthoDB" id="5840260at2"/>
<dbReference type="RefSeq" id="WP_103684815.1">
    <property type="nucleotide sequence ID" value="NZ_PQGG01000029.1"/>
</dbReference>